<dbReference type="Pfam" id="PF17754">
    <property type="entry name" value="TetR_C_14"/>
    <property type="match status" value="1"/>
</dbReference>
<dbReference type="PROSITE" id="PS50977">
    <property type="entry name" value="HTH_TETR_2"/>
    <property type="match status" value="1"/>
</dbReference>
<reference evidence="6" key="1">
    <citation type="submission" date="2023-02" db="EMBL/GenBank/DDBJ databases">
        <title>Kitasatospora phosalacinea NBRC 14627.</title>
        <authorList>
            <person name="Ichikawa N."/>
            <person name="Sato H."/>
            <person name="Tonouchi N."/>
        </authorList>
    </citation>
    <scope>NUCLEOTIDE SEQUENCE</scope>
    <source>
        <strain evidence="6">NBRC 14627</strain>
    </source>
</reference>
<dbReference type="PANTHER" id="PTHR30055">
    <property type="entry name" value="HTH-TYPE TRANSCRIPTIONAL REGULATOR RUTR"/>
    <property type="match status" value="1"/>
</dbReference>
<evidence type="ECO:0000259" key="5">
    <source>
        <dbReference type="PROSITE" id="PS50977"/>
    </source>
</evidence>
<evidence type="ECO:0000256" key="4">
    <source>
        <dbReference type="PROSITE-ProRule" id="PRU00335"/>
    </source>
</evidence>
<evidence type="ECO:0000256" key="2">
    <source>
        <dbReference type="ARBA" id="ARBA00023125"/>
    </source>
</evidence>
<dbReference type="PANTHER" id="PTHR30055:SF234">
    <property type="entry name" value="HTH-TYPE TRANSCRIPTIONAL REGULATOR BETI"/>
    <property type="match status" value="1"/>
</dbReference>
<dbReference type="SUPFAM" id="SSF46689">
    <property type="entry name" value="Homeodomain-like"/>
    <property type="match status" value="1"/>
</dbReference>
<feature type="domain" description="HTH tetR-type" evidence="5">
    <location>
        <begin position="11"/>
        <end position="71"/>
    </location>
</feature>
<organism evidence="6 7">
    <name type="scientific">Kitasatospora phosalacinea</name>
    <dbReference type="NCBI Taxonomy" id="2065"/>
    <lineage>
        <taxon>Bacteria</taxon>
        <taxon>Bacillati</taxon>
        <taxon>Actinomycetota</taxon>
        <taxon>Actinomycetes</taxon>
        <taxon>Kitasatosporales</taxon>
        <taxon>Streptomycetaceae</taxon>
        <taxon>Kitasatospora</taxon>
    </lineage>
</organism>
<sequence>MTMGLRETKKQQTRAALSETASALFRERGFDQVSVAEIARMAGVSVNTAFNYFPTKEDLFFDSQPLAENHLADVVVTAPSDTTPADALLADLLGALQRRDPALGLCKDAAAFWRTVAESPTLTARSREIAERAERALAHALAERSGRQTGDPETHLLAGALCGAYRAAVGQIRQRAITGEDPSRVLDELGPTIEYLFSHLRGLAQPLPPPS</sequence>
<feature type="DNA-binding region" description="H-T-H motif" evidence="4">
    <location>
        <begin position="34"/>
        <end position="53"/>
    </location>
</feature>
<dbReference type="AlphaFoldDB" id="A0A9W6QG88"/>
<keyword evidence="1" id="KW-0805">Transcription regulation</keyword>
<accession>A0A9W6QG88</accession>
<protein>
    <submittedName>
        <fullName evidence="6">TetR family transcriptional regulator</fullName>
    </submittedName>
</protein>
<gene>
    <name evidence="6" type="ORF">Kpho02_67670</name>
</gene>
<dbReference type="GO" id="GO:0003700">
    <property type="term" value="F:DNA-binding transcription factor activity"/>
    <property type="evidence" value="ECO:0007669"/>
    <property type="project" value="TreeGrafter"/>
</dbReference>
<keyword evidence="2 4" id="KW-0238">DNA-binding</keyword>
<dbReference type="Proteomes" id="UP001165041">
    <property type="component" value="Unassembled WGS sequence"/>
</dbReference>
<evidence type="ECO:0000256" key="3">
    <source>
        <dbReference type="ARBA" id="ARBA00023163"/>
    </source>
</evidence>
<dbReference type="InterPro" id="IPR001647">
    <property type="entry name" value="HTH_TetR"/>
</dbReference>
<dbReference type="Gene3D" id="1.10.10.60">
    <property type="entry name" value="Homeodomain-like"/>
    <property type="match status" value="1"/>
</dbReference>
<comment type="caution">
    <text evidence="6">The sequence shown here is derived from an EMBL/GenBank/DDBJ whole genome shotgun (WGS) entry which is preliminary data.</text>
</comment>
<dbReference type="Pfam" id="PF00440">
    <property type="entry name" value="TetR_N"/>
    <property type="match status" value="1"/>
</dbReference>
<dbReference type="EMBL" id="BSSA01000035">
    <property type="protein sequence ID" value="GLW74469.1"/>
    <property type="molecule type" value="Genomic_DNA"/>
</dbReference>
<evidence type="ECO:0000256" key="1">
    <source>
        <dbReference type="ARBA" id="ARBA00023015"/>
    </source>
</evidence>
<evidence type="ECO:0000313" key="7">
    <source>
        <dbReference type="Proteomes" id="UP001165041"/>
    </source>
</evidence>
<dbReference type="InterPro" id="IPR009057">
    <property type="entry name" value="Homeodomain-like_sf"/>
</dbReference>
<keyword evidence="3" id="KW-0804">Transcription</keyword>
<name>A0A9W6QG88_9ACTN</name>
<dbReference type="InterPro" id="IPR041347">
    <property type="entry name" value="MftR_C"/>
</dbReference>
<proteinExistence type="predicted"/>
<dbReference type="PRINTS" id="PR00455">
    <property type="entry name" value="HTHTETR"/>
</dbReference>
<dbReference type="InterPro" id="IPR050109">
    <property type="entry name" value="HTH-type_TetR-like_transc_reg"/>
</dbReference>
<dbReference type="Gene3D" id="1.10.357.10">
    <property type="entry name" value="Tetracycline Repressor, domain 2"/>
    <property type="match status" value="1"/>
</dbReference>
<dbReference type="GO" id="GO:0000976">
    <property type="term" value="F:transcription cis-regulatory region binding"/>
    <property type="evidence" value="ECO:0007669"/>
    <property type="project" value="TreeGrafter"/>
</dbReference>
<evidence type="ECO:0000313" key="6">
    <source>
        <dbReference type="EMBL" id="GLW74469.1"/>
    </source>
</evidence>